<proteinExistence type="predicted"/>
<dbReference type="InterPro" id="IPR010994">
    <property type="entry name" value="RuvA_2-like"/>
</dbReference>
<sequence length="447" mass="52226">MKLPYTFYRYTKTQRKGILSLFILIILIQVAYFVVTSQQGGKIASSPQEEKEWLALQEVIDSIKVEKSKSKQYKIYPFNPNYITDYKGYVLGMTPEEINRLHKFRETNKYINTPQDFQKVTKVSDSLLAAISPYFKFPDWVNKKYGNKRSKKAKIYPFNPNYISDYKAELIGLSKTELKRLREFRKTKKYINTPEDFQRVTKISDSRLAAISPYFKFPDWVVEKYGKGAKNKKVEIYPFNPNYISDYKAKLIGLSKAELNRIRKFRGTGKYVNSPEDFQKVTKVSDSLLNAISPYFKFPDWVVAKNKVMKSVKAGKRLDINTATQEELKVVYGIGPVFSERILDKKKKLGAYVNMEQLDEFEEFSPRAKKELHEMFEVKENPKVKKVNINTASLNTLIDFPYFDKHLAEAIVTKREQSGKIKNVEELIEINRFSVEKLKIIALYLEF</sequence>
<dbReference type="Pfam" id="PF12836">
    <property type="entry name" value="HHH_3"/>
    <property type="match status" value="2"/>
</dbReference>
<organism evidence="1 2">
    <name type="scientific">Flavobacterium suaedae</name>
    <dbReference type="NCBI Taxonomy" id="1767027"/>
    <lineage>
        <taxon>Bacteria</taxon>
        <taxon>Pseudomonadati</taxon>
        <taxon>Bacteroidota</taxon>
        <taxon>Flavobacteriia</taxon>
        <taxon>Flavobacteriales</taxon>
        <taxon>Flavobacteriaceae</taxon>
        <taxon>Flavobacterium</taxon>
    </lineage>
</organism>
<evidence type="ECO:0000313" key="1">
    <source>
        <dbReference type="EMBL" id="GGB76042.1"/>
    </source>
</evidence>
<evidence type="ECO:0008006" key="3">
    <source>
        <dbReference type="Google" id="ProtNLM"/>
    </source>
</evidence>
<dbReference type="PANTHER" id="PTHR21180:SF32">
    <property type="entry name" value="ENDONUCLEASE_EXONUCLEASE_PHOSPHATASE FAMILY DOMAIN-CONTAINING PROTEIN 1"/>
    <property type="match status" value="1"/>
</dbReference>
<evidence type="ECO:0000313" key="2">
    <source>
        <dbReference type="Proteomes" id="UP000615760"/>
    </source>
</evidence>
<dbReference type="Gene3D" id="1.10.150.280">
    <property type="entry name" value="AF1531-like domain"/>
    <property type="match status" value="1"/>
</dbReference>
<dbReference type="EMBL" id="BMJE01000003">
    <property type="protein sequence ID" value="GGB76042.1"/>
    <property type="molecule type" value="Genomic_DNA"/>
</dbReference>
<gene>
    <name evidence="1" type="ORF">GCM10007424_15030</name>
</gene>
<name>A0ABQ1JV46_9FLAO</name>
<dbReference type="PANTHER" id="PTHR21180">
    <property type="entry name" value="ENDONUCLEASE/EXONUCLEASE/PHOSPHATASE FAMILY DOMAIN-CONTAINING PROTEIN 1"/>
    <property type="match status" value="1"/>
</dbReference>
<keyword evidence="2" id="KW-1185">Reference proteome</keyword>
<dbReference type="Gene3D" id="1.10.150.320">
    <property type="entry name" value="Photosystem II 12 kDa extrinsic protein"/>
    <property type="match status" value="1"/>
</dbReference>
<dbReference type="SUPFAM" id="SSF47781">
    <property type="entry name" value="RuvA domain 2-like"/>
    <property type="match status" value="2"/>
</dbReference>
<protein>
    <recommendedName>
        <fullName evidence="3">Helix-hairpin-helix domain-containing protein</fullName>
    </recommendedName>
</protein>
<dbReference type="InterPro" id="IPR051675">
    <property type="entry name" value="Endo/Exo/Phosphatase_dom_1"/>
</dbReference>
<comment type="caution">
    <text evidence="1">The sequence shown here is derived from an EMBL/GenBank/DDBJ whole genome shotgun (WGS) entry which is preliminary data.</text>
</comment>
<reference evidence="2" key="1">
    <citation type="journal article" date="2019" name="Int. J. Syst. Evol. Microbiol.">
        <title>The Global Catalogue of Microorganisms (GCM) 10K type strain sequencing project: providing services to taxonomists for standard genome sequencing and annotation.</title>
        <authorList>
            <consortium name="The Broad Institute Genomics Platform"/>
            <consortium name="The Broad Institute Genome Sequencing Center for Infectious Disease"/>
            <person name="Wu L."/>
            <person name="Ma J."/>
        </authorList>
    </citation>
    <scope>NUCLEOTIDE SEQUENCE [LARGE SCALE GENOMIC DNA]</scope>
    <source>
        <strain evidence="2">CGMCC 1.15461</strain>
    </source>
</reference>
<accession>A0ABQ1JV46</accession>
<dbReference type="Proteomes" id="UP000615760">
    <property type="component" value="Unassembled WGS sequence"/>
</dbReference>
<dbReference type="RefSeq" id="WP_188620639.1">
    <property type="nucleotide sequence ID" value="NZ_BMJE01000003.1"/>
</dbReference>